<dbReference type="EMBL" id="AP011679">
    <property type="protein sequence ID" value="BAL54160.1"/>
    <property type="molecule type" value="Genomic_DNA"/>
</dbReference>
<evidence type="ECO:0000256" key="3">
    <source>
        <dbReference type="ARBA" id="ARBA00022692"/>
    </source>
</evidence>
<dbReference type="GO" id="GO:0071709">
    <property type="term" value="P:membrane assembly"/>
    <property type="evidence" value="ECO:0007669"/>
    <property type="project" value="InterPro"/>
</dbReference>
<dbReference type="Gene3D" id="2.40.160.50">
    <property type="entry name" value="membrane protein fhac: a member of the omp85/tpsb transporter family"/>
    <property type="match status" value="1"/>
</dbReference>
<keyword evidence="7" id="KW-0998">Cell outer membrane</keyword>
<keyword evidence="6" id="KW-0472">Membrane</keyword>
<dbReference type="InterPro" id="IPR039910">
    <property type="entry name" value="D15-like"/>
</dbReference>
<name>H5SDC4_9BACT</name>
<accession>H5SDC4</accession>
<evidence type="ECO:0000256" key="1">
    <source>
        <dbReference type="ARBA" id="ARBA00004370"/>
    </source>
</evidence>
<keyword evidence="4 9" id="KW-0732">Signal</keyword>
<feature type="domain" description="POTRA" evidence="10">
    <location>
        <begin position="291"/>
        <end position="375"/>
    </location>
</feature>
<dbReference type="InterPro" id="IPR034746">
    <property type="entry name" value="POTRA"/>
</dbReference>
<evidence type="ECO:0000259" key="10">
    <source>
        <dbReference type="PROSITE" id="PS51779"/>
    </source>
</evidence>
<keyword evidence="5" id="KW-0677">Repeat</keyword>
<dbReference type="PANTHER" id="PTHR12815:SF47">
    <property type="entry name" value="TRANSLOCATION AND ASSEMBLY MODULE SUBUNIT TAMA"/>
    <property type="match status" value="1"/>
</dbReference>
<keyword evidence="2" id="KW-1134">Transmembrane beta strand</keyword>
<dbReference type="AlphaFoldDB" id="H5SDC4"/>
<dbReference type="PANTHER" id="PTHR12815">
    <property type="entry name" value="SORTING AND ASSEMBLY MACHINERY SAMM50 PROTEIN FAMILY MEMBER"/>
    <property type="match status" value="1"/>
</dbReference>
<dbReference type="InterPro" id="IPR000184">
    <property type="entry name" value="Bac_surfAg_D15"/>
</dbReference>
<proteinExistence type="predicted"/>
<evidence type="ECO:0000256" key="8">
    <source>
        <dbReference type="NCBIfam" id="TIGR03303"/>
    </source>
</evidence>
<evidence type="ECO:0000256" key="4">
    <source>
        <dbReference type="ARBA" id="ARBA00022729"/>
    </source>
</evidence>
<dbReference type="GO" id="GO:0009279">
    <property type="term" value="C:cell outer membrane"/>
    <property type="evidence" value="ECO:0007669"/>
    <property type="project" value="UniProtKB-UniRule"/>
</dbReference>
<feature type="domain" description="POTRA" evidence="10">
    <location>
        <begin position="28"/>
        <end position="100"/>
    </location>
</feature>
<evidence type="ECO:0000256" key="6">
    <source>
        <dbReference type="ARBA" id="ARBA00023136"/>
    </source>
</evidence>
<protein>
    <recommendedName>
        <fullName evidence="8">Outer membrane protein assembly factor BamA</fullName>
    </recommendedName>
</protein>
<evidence type="ECO:0000313" key="11">
    <source>
        <dbReference type="EMBL" id="BAL54160.1"/>
    </source>
</evidence>
<sequence>MRRVVITVLAAWSLVLASGPSLLARSQVTVEDVLIRGNRRLTADSIRYYIQTRRGDPYNPAQIERDIQALWAQNLFRNIRVYVQDGPEGGKIVTFEVEENPIIRDLKFVGLKSVQESDVLQRFRERRVGVSKEAMWDPAKGQVARRVLKDLLAEKGKPEATVDIEVEELSTAAVAVTFKVNEGPRVRVVKIEFEGNQVFSDKKLRKAMKEVRQAGFLTRFTSRDIYHPEALKRSLERVRFFVLADNGYIDAQIGEPKVEMIQQGGGIPLPLFRKPKRGLKITIPINEGKQYRFGKIEVEGNTLYTDEQILRIIGLKTGDVVRSTVIQKGVFETLKDLYGANGYIQMSANPRHELRDDPNDPKKGIADFTIEIEEGRQFVLNRLEFTGNTNTRDKVLRREMLVAEGEVFNQYLWKQSLLRLNQLGYFEEIKEEHATFRTNDREGLLDIELNVKEKGRNQIQFTGGASGIGGSYIGIDYSTNNLFGYGESLTFSLAQGNLVRYFLFSFTEPYVLDRNVSLGFSIFARSYDFFGGGLGILSGGFLSPGLFGLRGESLFKDKTAGFSVFMSTPLATLTKRWWRLGQFSRVGLSYSYSANSIEDPPVNRDADPNNDIPVTFRQPNIRTSMLVPSFTYNTLNHPIDPTSGTSFFLSLGISGGFLGGNVRLIQPTVEFKYFRPTGIKFLGKDTVIGMRVLASHITNYGAPFDSNSLAFVGGIPIFSRFFLGGEDSIRGFGIRSVAPVVPVRQRFTSKNVEAIFADDPDPFKTTRTLPVVPDAAPAPAQRPFIRQSVLEKFVFTDELLTRTLVPVGGDTQLLYNFEYRIPLAGPLSVAAFFDIGSAFNLKGYRDQQIVGTPLPQFISPLFVASRRVIPLGHPLLTELASFEQILLNPNGFLATPEEVRIAQRAQGKLPTEVPDGFTQVKIRGLGSTRSEILLSEGVRGLRGLRDYRASLGIEFRFQMPVINIPFRFIWAYNPNAKTTPGPNQIFFEEKSVFRFSIGRTF</sequence>
<evidence type="ECO:0000256" key="5">
    <source>
        <dbReference type="ARBA" id="ARBA00022737"/>
    </source>
</evidence>
<dbReference type="NCBIfam" id="TIGR03303">
    <property type="entry name" value="OM_YaeT"/>
    <property type="match status" value="1"/>
</dbReference>
<reference evidence="11" key="1">
    <citation type="journal article" date="2005" name="Environ. Microbiol.">
        <title>Genetic and functional properties of uncultivated thermophilic crenarchaeotes from a subsurface gold mine as revealed by analysis of genome fragments.</title>
        <authorList>
            <person name="Nunoura T."/>
            <person name="Hirayama H."/>
            <person name="Takami H."/>
            <person name="Oida H."/>
            <person name="Nishi S."/>
            <person name="Shimamura S."/>
            <person name="Suzuki Y."/>
            <person name="Inagaki F."/>
            <person name="Takai K."/>
            <person name="Nealson K.H."/>
            <person name="Horikoshi K."/>
        </authorList>
    </citation>
    <scope>NUCLEOTIDE SEQUENCE</scope>
</reference>
<dbReference type="InterPro" id="IPR023707">
    <property type="entry name" value="OM_assembly_BamA"/>
</dbReference>
<feature type="domain" description="POTRA" evidence="10">
    <location>
        <begin position="378"/>
        <end position="454"/>
    </location>
</feature>
<evidence type="ECO:0000256" key="2">
    <source>
        <dbReference type="ARBA" id="ARBA00022452"/>
    </source>
</evidence>
<keyword evidence="3" id="KW-0812">Transmembrane</keyword>
<feature type="signal peptide" evidence="9">
    <location>
        <begin position="1"/>
        <end position="17"/>
    </location>
</feature>
<dbReference type="Pfam" id="PF01103">
    <property type="entry name" value="Omp85"/>
    <property type="match status" value="1"/>
</dbReference>
<dbReference type="InterPro" id="IPR010827">
    <property type="entry name" value="BamA/TamA_POTRA"/>
</dbReference>
<gene>
    <name evidence="11" type="ORF">HGMM_F13B08C18</name>
</gene>
<evidence type="ECO:0000256" key="9">
    <source>
        <dbReference type="SAM" id="SignalP"/>
    </source>
</evidence>
<dbReference type="Pfam" id="PF07244">
    <property type="entry name" value="POTRA"/>
    <property type="match status" value="5"/>
</dbReference>
<dbReference type="Gene3D" id="3.10.20.310">
    <property type="entry name" value="membrane protein fhac"/>
    <property type="match status" value="5"/>
</dbReference>
<organism evidence="11">
    <name type="scientific">uncultured Acidobacteriota bacterium</name>
    <dbReference type="NCBI Taxonomy" id="171953"/>
    <lineage>
        <taxon>Bacteria</taxon>
        <taxon>Pseudomonadati</taxon>
        <taxon>Acidobacteriota</taxon>
        <taxon>environmental samples</taxon>
    </lineage>
</organism>
<evidence type="ECO:0000256" key="7">
    <source>
        <dbReference type="ARBA" id="ARBA00023237"/>
    </source>
</evidence>
<reference evidence="11" key="2">
    <citation type="journal article" date="2012" name="PLoS ONE">
        <title>A Deeply Branching Thermophilic Bacterium with an Ancient Acetyl-CoA Pathway Dominates a Subsurface Ecosystem.</title>
        <authorList>
            <person name="Takami H."/>
            <person name="Noguchi H."/>
            <person name="Takaki Y."/>
            <person name="Uchiyama I."/>
            <person name="Toyoda A."/>
            <person name="Nishi S."/>
            <person name="Chee G.-J."/>
            <person name="Arai W."/>
            <person name="Nunoura T."/>
            <person name="Itoh T."/>
            <person name="Hattori M."/>
            <person name="Takai K."/>
        </authorList>
    </citation>
    <scope>NUCLEOTIDE SEQUENCE</scope>
</reference>
<feature type="chain" id="PRO_5003597444" description="Outer membrane protein assembly factor BamA" evidence="9">
    <location>
        <begin position="18"/>
        <end position="1001"/>
    </location>
</feature>
<dbReference type="PROSITE" id="PS51779">
    <property type="entry name" value="POTRA"/>
    <property type="match status" value="3"/>
</dbReference>
<comment type="subcellular location">
    <subcellularLocation>
        <location evidence="1">Membrane</location>
    </subcellularLocation>
</comment>